<dbReference type="PANTHER" id="PTHR34322:SF2">
    <property type="entry name" value="TRANSPOSASE IS200-LIKE DOMAIN-CONTAINING PROTEIN"/>
    <property type="match status" value="1"/>
</dbReference>
<gene>
    <name evidence="2" type="ORF">CFBP2533_07030</name>
</gene>
<feature type="domain" description="Transposase IS200-like" evidence="1">
    <location>
        <begin position="8"/>
        <end position="90"/>
    </location>
</feature>
<accession>A0A6V7BVN0</accession>
<dbReference type="EMBL" id="LR828261">
    <property type="protein sequence ID" value="CAD0306316.1"/>
    <property type="molecule type" value="Genomic_DNA"/>
</dbReference>
<dbReference type="AlphaFoldDB" id="A0A6V7BVN0"/>
<dbReference type="GO" id="GO:0004803">
    <property type="term" value="F:transposase activity"/>
    <property type="evidence" value="ECO:0007669"/>
    <property type="project" value="InterPro"/>
</dbReference>
<reference evidence="2" key="1">
    <citation type="submission" date="2020-07" db="EMBL/GenBank/DDBJ databases">
        <authorList>
            <person name="Pothier F. J."/>
        </authorList>
    </citation>
    <scope>NUCLEOTIDE SEQUENCE</scope>
    <source>
        <strain evidence="2">CFBP 2533</strain>
    </source>
</reference>
<dbReference type="EMBL" id="LR828261">
    <property type="protein sequence ID" value="CAD0306309.1"/>
    <property type="molecule type" value="Genomic_DNA"/>
</dbReference>
<dbReference type="SUPFAM" id="SSF143422">
    <property type="entry name" value="Transposase IS200-like"/>
    <property type="match status" value="1"/>
</dbReference>
<protein>
    <recommendedName>
        <fullName evidence="1">Transposase IS200-like domain-containing protein</fullName>
    </recommendedName>
</protein>
<organism evidence="2">
    <name type="scientific">Xanthomonas hortorum pv. pelargonii</name>
    <dbReference type="NCBI Taxonomy" id="453602"/>
    <lineage>
        <taxon>Bacteria</taxon>
        <taxon>Pseudomonadati</taxon>
        <taxon>Pseudomonadota</taxon>
        <taxon>Gammaproteobacteria</taxon>
        <taxon>Lysobacterales</taxon>
        <taxon>Lysobacteraceae</taxon>
        <taxon>Xanthomonas</taxon>
    </lineage>
</organism>
<dbReference type="PANTHER" id="PTHR34322">
    <property type="entry name" value="TRANSPOSASE, Y1_TNP DOMAIN-CONTAINING"/>
    <property type="match status" value="1"/>
</dbReference>
<dbReference type="GO" id="GO:0003677">
    <property type="term" value="F:DNA binding"/>
    <property type="evidence" value="ECO:0007669"/>
    <property type="project" value="InterPro"/>
</dbReference>
<dbReference type="GO" id="GO:0006313">
    <property type="term" value="P:DNA transposition"/>
    <property type="evidence" value="ECO:0007669"/>
    <property type="project" value="InterPro"/>
</dbReference>
<proteinExistence type="predicted"/>
<dbReference type="SMART" id="SM01321">
    <property type="entry name" value="Y1_Tnp"/>
    <property type="match status" value="1"/>
</dbReference>
<dbReference type="Gene3D" id="3.30.70.1290">
    <property type="entry name" value="Transposase IS200-like"/>
    <property type="match status" value="1"/>
</dbReference>
<sequence>MRASGPLIGQTERRRLISEPGPLLFHVHLLTKPPVKGRIGQLMQRLERNYIALFNGRHGRTGTLWVGSYKACLVESADYVLRCYRYIELDPVRVRLTDDPASYH</sequence>
<evidence type="ECO:0000313" key="2">
    <source>
        <dbReference type="EMBL" id="CAD0306316.1"/>
    </source>
</evidence>
<name>A0A6V7BVN0_9XANT</name>
<evidence type="ECO:0000259" key="1">
    <source>
        <dbReference type="SMART" id="SM01321"/>
    </source>
</evidence>
<dbReference type="InterPro" id="IPR002686">
    <property type="entry name" value="Transposase_17"/>
</dbReference>
<dbReference type="InterPro" id="IPR036515">
    <property type="entry name" value="Transposase_17_sf"/>
</dbReference>